<dbReference type="Proteomes" id="UP000273828">
    <property type="component" value="Unassembled WGS sequence"/>
</dbReference>
<comment type="caution">
    <text evidence="8">The sequence shown here is derived from an EMBL/GenBank/DDBJ whole genome shotgun (WGS) entry which is preliminary data.</text>
</comment>
<dbReference type="CDD" id="cd06261">
    <property type="entry name" value="TM_PBP2"/>
    <property type="match status" value="1"/>
</dbReference>
<feature type="transmembrane region" description="Helical" evidence="6">
    <location>
        <begin position="75"/>
        <end position="97"/>
    </location>
</feature>
<keyword evidence="5 6" id="KW-0472">Membrane</keyword>
<evidence type="ECO:0000256" key="1">
    <source>
        <dbReference type="ARBA" id="ARBA00004141"/>
    </source>
</evidence>
<dbReference type="InterPro" id="IPR035906">
    <property type="entry name" value="MetI-like_sf"/>
</dbReference>
<dbReference type="SUPFAM" id="SSF161098">
    <property type="entry name" value="MetI-like"/>
    <property type="match status" value="1"/>
</dbReference>
<dbReference type="InterPro" id="IPR051204">
    <property type="entry name" value="ABC_transp_perm/SBD"/>
</dbReference>
<dbReference type="Pfam" id="PF00528">
    <property type="entry name" value="BPD_transp_1"/>
    <property type="match status" value="1"/>
</dbReference>
<keyword evidence="9" id="KW-1185">Reference proteome</keyword>
<evidence type="ECO:0000256" key="3">
    <source>
        <dbReference type="ARBA" id="ARBA00022692"/>
    </source>
</evidence>
<dbReference type="RefSeq" id="WP_124179350.1">
    <property type="nucleotide sequence ID" value="NZ_REFY01000006.1"/>
</dbReference>
<feature type="transmembrane region" description="Helical" evidence="6">
    <location>
        <begin position="44"/>
        <end position="63"/>
    </location>
</feature>
<feature type="transmembrane region" description="Helical" evidence="6">
    <location>
        <begin position="103"/>
        <end position="123"/>
    </location>
</feature>
<feature type="domain" description="ABC transmembrane type-1" evidence="7">
    <location>
        <begin position="37"/>
        <end position="216"/>
    </location>
</feature>
<evidence type="ECO:0000313" key="9">
    <source>
        <dbReference type="Proteomes" id="UP000273828"/>
    </source>
</evidence>
<dbReference type="Gene3D" id="1.10.3720.10">
    <property type="entry name" value="MetI-like"/>
    <property type="match status" value="1"/>
</dbReference>
<comment type="similarity">
    <text evidence="6">Belongs to the binding-protein-dependent transport system permease family.</text>
</comment>
<dbReference type="PANTHER" id="PTHR30177:SF4">
    <property type="entry name" value="OSMOPROTECTANT IMPORT PERMEASE PROTEIN OSMW"/>
    <property type="match status" value="1"/>
</dbReference>
<dbReference type="EMBL" id="REFY01000006">
    <property type="protein sequence ID" value="RQG86951.1"/>
    <property type="molecule type" value="Genomic_DNA"/>
</dbReference>
<dbReference type="PROSITE" id="PS50928">
    <property type="entry name" value="ABC_TM1"/>
    <property type="match status" value="1"/>
</dbReference>
<dbReference type="GO" id="GO:0005886">
    <property type="term" value="C:plasma membrane"/>
    <property type="evidence" value="ECO:0007669"/>
    <property type="project" value="UniProtKB-SubCell"/>
</dbReference>
<proteinExistence type="inferred from homology"/>
<keyword evidence="4 6" id="KW-1133">Transmembrane helix</keyword>
<protein>
    <submittedName>
        <fullName evidence="8">ABC transporter permease</fullName>
    </submittedName>
</protein>
<keyword evidence="2 6" id="KW-0813">Transport</keyword>
<sequence length="239" mass="24935">MSETAVSALLQALSIPLVLTGWIEYILENPGSFATMLREHLQMVVIGVTAAIAVAVPAGIAATRHQAVGTAVMNMGAIAQTVPPLGVIALTFAFLGVGPRPAILALFLYGLLPILKNTTAGIRNVEAAQVEAGRGMGMTRLQRLWRIELPLALPVIIAGIRTTIVLSVGIAYLGAFIGAGGLGQWIILGQQRYANEILLAGAIPGAVLVIVLDQTFGWLGARISPVESSTDDHTQSTVA</sequence>
<keyword evidence="3 6" id="KW-0812">Transmembrane</keyword>
<evidence type="ECO:0000256" key="5">
    <source>
        <dbReference type="ARBA" id="ARBA00023136"/>
    </source>
</evidence>
<dbReference type="InterPro" id="IPR000515">
    <property type="entry name" value="MetI-like"/>
</dbReference>
<evidence type="ECO:0000256" key="6">
    <source>
        <dbReference type="RuleBase" id="RU363032"/>
    </source>
</evidence>
<evidence type="ECO:0000256" key="4">
    <source>
        <dbReference type="ARBA" id="ARBA00022989"/>
    </source>
</evidence>
<evidence type="ECO:0000259" key="7">
    <source>
        <dbReference type="PROSITE" id="PS50928"/>
    </source>
</evidence>
<dbReference type="FunFam" id="1.10.3720.10:FF:000001">
    <property type="entry name" value="Glycine betaine ABC transporter, permease"/>
    <property type="match status" value="1"/>
</dbReference>
<dbReference type="GO" id="GO:0055085">
    <property type="term" value="P:transmembrane transport"/>
    <property type="evidence" value="ECO:0007669"/>
    <property type="project" value="InterPro"/>
</dbReference>
<accession>A0A3N6LXZ2</accession>
<feature type="transmembrane region" description="Helical" evidence="6">
    <location>
        <begin position="197"/>
        <end position="219"/>
    </location>
</feature>
<organism evidence="8 9">
    <name type="scientific">Natrarchaeobius halalkaliphilus</name>
    <dbReference type="NCBI Taxonomy" id="1679091"/>
    <lineage>
        <taxon>Archaea</taxon>
        <taxon>Methanobacteriati</taxon>
        <taxon>Methanobacteriota</taxon>
        <taxon>Stenosarchaea group</taxon>
        <taxon>Halobacteria</taxon>
        <taxon>Halobacteriales</taxon>
        <taxon>Natrialbaceae</taxon>
        <taxon>Natrarchaeobius</taxon>
    </lineage>
</organism>
<evidence type="ECO:0000313" key="8">
    <source>
        <dbReference type="EMBL" id="RQG86951.1"/>
    </source>
</evidence>
<dbReference type="PANTHER" id="PTHR30177">
    <property type="entry name" value="GLYCINE BETAINE/L-PROLINE TRANSPORT SYSTEM PERMEASE PROTEIN PROW"/>
    <property type="match status" value="1"/>
</dbReference>
<dbReference type="OrthoDB" id="214012at2157"/>
<feature type="transmembrane region" description="Helical" evidence="6">
    <location>
        <begin position="170"/>
        <end position="188"/>
    </location>
</feature>
<reference evidence="8 9" key="1">
    <citation type="submission" date="2018-10" db="EMBL/GenBank/DDBJ databases">
        <title>Natrarchaeobius chitinivorans gen. nov., sp. nov., and Natrarchaeobius haloalkaliphilus sp. nov., alkaliphilic, chitin-utilizing haloarchaea from hypersaline alkaline lakes.</title>
        <authorList>
            <person name="Sorokin D.Y."/>
            <person name="Elcheninov A.G."/>
            <person name="Kostrikina N.A."/>
            <person name="Bale N.J."/>
            <person name="Sinninghe Damste J.S."/>
            <person name="Khijniak T.V."/>
            <person name="Kublanov I.V."/>
            <person name="Toshchakov S.V."/>
        </authorList>
    </citation>
    <scope>NUCLEOTIDE SEQUENCE [LARGE SCALE GENOMIC DNA]</scope>
    <source>
        <strain evidence="8 9">AArcht-Sl</strain>
    </source>
</reference>
<dbReference type="GO" id="GO:0031460">
    <property type="term" value="P:glycine betaine transport"/>
    <property type="evidence" value="ECO:0007669"/>
    <property type="project" value="TreeGrafter"/>
</dbReference>
<evidence type="ECO:0000256" key="2">
    <source>
        <dbReference type="ARBA" id="ARBA00022448"/>
    </source>
</evidence>
<dbReference type="AlphaFoldDB" id="A0A3N6LXZ2"/>
<name>A0A3N6LXZ2_9EURY</name>
<comment type="subcellular location">
    <subcellularLocation>
        <location evidence="6">Cell membrane</location>
        <topology evidence="6">Multi-pass membrane protein</topology>
    </subcellularLocation>
    <subcellularLocation>
        <location evidence="1">Membrane</location>
        <topology evidence="1">Multi-pass membrane protein</topology>
    </subcellularLocation>
</comment>
<gene>
    <name evidence="8" type="ORF">EA462_14940</name>
</gene>